<dbReference type="EMBL" id="DF237719">
    <property type="protein sequence ID" value="GAQ91349.1"/>
    <property type="molecule type" value="Genomic_DNA"/>
</dbReference>
<evidence type="ECO:0000313" key="4">
    <source>
        <dbReference type="Proteomes" id="UP000054558"/>
    </source>
</evidence>
<dbReference type="AlphaFoldDB" id="A0A1Y1IPC2"/>
<evidence type="ECO:0000256" key="2">
    <source>
        <dbReference type="SAM" id="MobiDB-lite"/>
    </source>
</evidence>
<dbReference type="Proteomes" id="UP000054558">
    <property type="component" value="Unassembled WGS sequence"/>
</dbReference>
<protein>
    <recommendedName>
        <fullName evidence="5">BZIP domain-containing protein</fullName>
    </recommendedName>
</protein>
<feature type="compositionally biased region" description="Low complexity" evidence="2">
    <location>
        <begin position="32"/>
        <end position="50"/>
    </location>
</feature>
<sequence length="185" mass="20349">MAAEGLSFPGTEPAAIGADSLRFCSREGSPVESTESSGSLLSGGTSTSSGNTFIMSGAARESVSPEPLPVEARVGFPDNGCEGTRKECHRSEAWAQDLYYKNELVNVKRSFRERMLVMKVRMKEEETALKRKIARLESEAVRLLATNARLTEIEEENLRLKETVTNLVTVLTEANKPEPKRLKLS</sequence>
<keyword evidence="4" id="KW-1185">Reference proteome</keyword>
<reference evidence="3 4" key="1">
    <citation type="journal article" date="2014" name="Nat. Commun.">
        <title>Klebsormidium flaccidum genome reveals primary factors for plant terrestrial adaptation.</title>
        <authorList>
            <person name="Hori K."/>
            <person name="Maruyama F."/>
            <person name="Fujisawa T."/>
            <person name="Togashi T."/>
            <person name="Yamamoto N."/>
            <person name="Seo M."/>
            <person name="Sato S."/>
            <person name="Yamada T."/>
            <person name="Mori H."/>
            <person name="Tajima N."/>
            <person name="Moriyama T."/>
            <person name="Ikeuchi M."/>
            <person name="Watanabe M."/>
            <person name="Wada H."/>
            <person name="Kobayashi K."/>
            <person name="Saito M."/>
            <person name="Masuda T."/>
            <person name="Sasaki-Sekimoto Y."/>
            <person name="Mashiguchi K."/>
            <person name="Awai K."/>
            <person name="Shimojima M."/>
            <person name="Masuda S."/>
            <person name="Iwai M."/>
            <person name="Nobusawa T."/>
            <person name="Narise T."/>
            <person name="Kondo S."/>
            <person name="Saito H."/>
            <person name="Sato R."/>
            <person name="Murakawa M."/>
            <person name="Ihara Y."/>
            <person name="Oshima-Yamada Y."/>
            <person name="Ohtaka K."/>
            <person name="Satoh M."/>
            <person name="Sonobe K."/>
            <person name="Ishii M."/>
            <person name="Ohtani R."/>
            <person name="Kanamori-Sato M."/>
            <person name="Honoki R."/>
            <person name="Miyazaki D."/>
            <person name="Mochizuki H."/>
            <person name="Umetsu J."/>
            <person name="Higashi K."/>
            <person name="Shibata D."/>
            <person name="Kamiya Y."/>
            <person name="Sato N."/>
            <person name="Nakamura Y."/>
            <person name="Tabata S."/>
            <person name="Ida S."/>
            <person name="Kurokawa K."/>
            <person name="Ohta H."/>
        </authorList>
    </citation>
    <scope>NUCLEOTIDE SEQUENCE [LARGE SCALE GENOMIC DNA]</scope>
    <source>
        <strain evidence="3 4">NIES-2285</strain>
    </source>
</reference>
<proteinExistence type="predicted"/>
<gene>
    <name evidence="3" type="ORF">KFL_007700060</name>
</gene>
<organism evidence="3 4">
    <name type="scientific">Klebsormidium nitens</name>
    <name type="common">Green alga</name>
    <name type="synonym">Ulothrix nitens</name>
    <dbReference type="NCBI Taxonomy" id="105231"/>
    <lineage>
        <taxon>Eukaryota</taxon>
        <taxon>Viridiplantae</taxon>
        <taxon>Streptophyta</taxon>
        <taxon>Klebsormidiophyceae</taxon>
        <taxon>Klebsormidiales</taxon>
        <taxon>Klebsormidiaceae</taxon>
        <taxon>Klebsormidium</taxon>
    </lineage>
</organism>
<accession>A0A1Y1IPC2</accession>
<feature type="coiled-coil region" evidence="1">
    <location>
        <begin position="119"/>
        <end position="163"/>
    </location>
</feature>
<name>A0A1Y1IPC2_KLENI</name>
<evidence type="ECO:0000313" key="3">
    <source>
        <dbReference type="EMBL" id="GAQ91349.1"/>
    </source>
</evidence>
<evidence type="ECO:0000256" key="1">
    <source>
        <dbReference type="SAM" id="Coils"/>
    </source>
</evidence>
<evidence type="ECO:0008006" key="5">
    <source>
        <dbReference type="Google" id="ProtNLM"/>
    </source>
</evidence>
<keyword evidence="1" id="KW-0175">Coiled coil</keyword>
<feature type="region of interest" description="Disordered" evidence="2">
    <location>
        <begin position="26"/>
        <end position="53"/>
    </location>
</feature>